<dbReference type="Ensembl" id="ENSRFET00010011396.1">
    <property type="protein sequence ID" value="ENSRFEP00010010422.1"/>
    <property type="gene ID" value="ENSRFEG00010007073.1"/>
</dbReference>
<dbReference type="GO" id="GO:0005634">
    <property type="term" value="C:nucleus"/>
    <property type="evidence" value="ECO:0007669"/>
    <property type="project" value="Ensembl"/>
</dbReference>
<accession>A0A671EIZ0</accession>
<evidence type="ECO:0000256" key="1">
    <source>
        <dbReference type="ARBA" id="ARBA00022603"/>
    </source>
</evidence>
<reference evidence="5 6" key="1">
    <citation type="journal article" date="2015" name="Annu Rev Anim Biosci">
        <title>The Genome 10K Project: a way forward.</title>
        <authorList>
            <person name="Koepfli K.P."/>
            <person name="Paten B."/>
            <person name="O'Brien S.J."/>
            <person name="Koepfli K.P."/>
            <person name="Paten B."/>
            <person name="Antunes A."/>
            <person name="Belov K."/>
            <person name="Bustamante C."/>
            <person name="Castoe T.A."/>
            <person name="Clawson H."/>
            <person name="Crawford A.J."/>
            <person name="Diekhans M."/>
            <person name="Distel D."/>
            <person name="Durbin R."/>
            <person name="Earl D."/>
            <person name="Fujita M.K."/>
            <person name="Gamble T."/>
            <person name="Georges A."/>
            <person name="Gemmell N."/>
            <person name="Gilbert M.T."/>
            <person name="Graves J.M."/>
            <person name="Green R.E."/>
            <person name="Hickey G."/>
            <person name="Jarvis E.D."/>
            <person name="Johnson W."/>
            <person name="Komissarov A."/>
            <person name="Korf I."/>
            <person name="Kuhn R."/>
            <person name="Larkin D.M."/>
            <person name="Lewin H."/>
            <person name="Lopez J.V."/>
            <person name="Ma J."/>
            <person name="Marques-Bonet T."/>
            <person name="Miller W."/>
            <person name="Murphy R."/>
            <person name="Pevzner P."/>
            <person name="Shapiro B."/>
            <person name="Steiner C."/>
            <person name="Tamazian G."/>
            <person name="Venkatesh B."/>
            <person name="Wang J."/>
            <person name="Wayne R."/>
            <person name="Wiley E."/>
            <person name="Yang H."/>
            <person name="Zhang G."/>
            <person name="Haussler D."/>
            <person name="Ryder O."/>
            <person name="O'Brien S.J."/>
        </authorList>
    </citation>
    <scope>NUCLEOTIDE SEQUENCE</scope>
</reference>
<dbReference type="Proteomes" id="UP000585614">
    <property type="component" value="Unassembled WGS sequence"/>
</dbReference>
<evidence type="ECO:0000256" key="2">
    <source>
        <dbReference type="ARBA" id="ARBA00022691"/>
    </source>
</evidence>
<sequence>MDMCLSSEQRPKHLVEGPSSPDGWLEAEKEKTLQKDGASGPSGDFNKIEPSLHSLQEFVPTNYASYTQENYLFAGKEIVMQESIESYGAVVWPGAMALCQYLEKHTEELNLQDAKILEIGAGPGLVSTVASILGAQVTATDMPDVLGNLQYNLLRNTLNCTTHLPEVRELVWGEGLEQNFPKSTFYYDYILASDVVYHHYFLDKLLTTMEYLCQPGTVLLWANKFRFSADYEFLEKFKQVFDTTFLAEFPESTVKIFKGTRKWD</sequence>
<dbReference type="AlphaFoldDB" id="A0A671EIZ0"/>
<keyword evidence="6" id="KW-1185">Reference proteome</keyword>
<dbReference type="PANTHER" id="PTHR14614:SF13">
    <property type="entry name" value="PROTEIN-LYSINE METHYLTRANSFERASE METTL21C"/>
    <property type="match status" value="1"/>
</dbReference>
<dbReference type="CDD" id="cd02440">
    <property type="entry name" value="AdoMet_MTases"/>
    <property type="match status" value="1"/>
</dbReference>
<dbReference type="GO" id="GO:0032259">
    <property type="term" value="P:methylation"/>
    <property type="evidence" value="ECO:0007669"/>
    <property type="project" value="UniProtKB-KW"/>
</dbReference>
<dbReference type="SUPFAM" id="SSF53335">
    <property type="entry name" value="S-adenosyl-L-methionine-dependent methyltransferases"/>
    <property type="match status" value="1"/>
</dbReference>
<reference evidence="5 6" key="2">
    <citation type="journal article" date="2018" name="Annu Rev Anim Biosci">
        <title>Bat Biology, Genomes, and the Bat1K Project: To Generate Chromosome-Level Genomes for All Living Bat Species.</title>
        <authorList>
            <person name="Teeling E.C."/>
            <person name="Vernes S.C."/>
            <person name="Davalos L.M."/>
            <person name="Ray D.A."/>
            <person name="Gilbert M.T.P."/>
            <person name="Myers E."/>
        </authorList>
    </citation>
    <scope>NUCLEOTIDE SEQUENCE</scope>
</reference>
<reference evidence="5 6" key="3">
    <citation type="submission" date="2018-12" db="EMBL/GenBank/DDBJ databases">
        <title>G10K-VGP greater horseshoe bat female genome, primary haplotype.</title>
        <authorList>
            <person name="Teeling E."/>
            <person name="Myers G."/>
            <person name="Vernes S."/>
            <person name="Pippel M."/>
            <person name="Winkler S."/>
            <person name="Fedrigo O."/>
            <person name="Rhie A."/>
            <person name="Koren S."/>
            <person name="Phillippy A."/>
            <person name="Lewin H."/>
            <person name="Damas J."/>
            <person name="Howe K."/>
            <person name="Mountcastle J."/>
            <person name="Jarvis E.D."/>
        </authorList>
    </citation>
    <scope>NUCLEOTIDE SEQUENCE [LARGE SCALE GENOMIC DNA]</scope>
</reference>
<dbReference type="RefSeq" id="XP_032961028.1">
    <property type="nucleotide sequence ID" value="XM_033105137.1"/>
</dbReference>
<dbReference type="RefSeq" id="XP_032961027.1">
    <property type="nucleotide sequence ID" value="XM_033105136.1"/>
</dbReference>
<protein>
    <submittedName>
        <fullName evidence="5">Methyltransferase 21C, AARS1 lysine</fullName>
    </submittedName>
    <submittedName>
        <fullName evidence="4">Methyltransferase like 21C</fullName>
    </submittedName>
</protein>
<keyword evidence="2" id="KW-0949">S-adenosyl-L-methionine</keyword>
<reference evidence="5" key="5">
    <citation type="submission" date="2025-05" db="UniProtKB">
        <authorList>
            <consortium name="Ensembl"/>
        </authorList>
    </citation>
    <scope>IDENTIFICATION</scope>
</reference>
<dbReference type="KEGG" id="rfq:117021779"/>
<keyword evidence="1 4" id="KW-0489">Methyltransferase</keyword>
<dbReference type="GO" id="GO:0032991">
    <property type="term" value="C:protein-containing complex"/>
    <property type="evidence" value="ECO:0007669"/>
    <property type="project" value="Ensembl"/>
</dbReference>
<evidence type="ECO:0000313" key="7">
    <source>
        <dbReference type="Proteomes" id="UP000585614"/>
    </source>
</evidence>
<name>A0A671EIZ0_RHIFE</name>
<dbReference type="InterPro" id="IPR029063">
    <property type="entry name" value="SAM-dependent_MTases_sf"/>
</dbReference>
<evidence type="ECO:0000313" key="6">
    <source>
        <dbReference type="Proteomes" id="UP000472240"/>
    </source>
</evidence>
<organism evidence="5 6">
    <name type="scientific">Rhinolophus ferrumequinum</name>
    <name type="common">Greater horseshoe bat</name>
    <dbReference type="NCBI Taxonomy" id="59479"/>
    <lineage>
        <taxon>Eukaryota</taxon>
        <taxon>Metazoa</taxon>
        <taxon>Chordata</taxon>
        <taxon>Craniata</taxon>
        <taxon>Vertebrata</taxon>
        <taxon>Euteleostomi</taxon>
        <taxon>Mammalia</taxon>
        <taxon>Eutheria</taxon>
        <taxon>Laurasiatheria</taxon>
        <taxon>Chiroptera</taxon>
        <taxon>Yinpterochiroptera</taxon>
        <taxon>Rhinolophoidea</taxon>
        <taxon>Rhinolophidae</taxon>
        <taxon>Rhinolophinae</taxon>
        <taxon>Rhinolophus</taxon>
    </lineage>
</organism>
<feature type="region of interest" description="Disordered" evidence="3">
    <location>
        <begin position="1"/>
        <end position="46"/>
    </location>
</feature>
<dbReference type="RefSeq" id="XP_032961031.1">
    <property type="nucleotide sequence ID" value="XM_033105140.1"/>
</dbReference>
<dbReference type="PANTHER" id="PTHR14614">
    <property type="entry name" value="HEPATOCELLULAR CARCINOMA-ASSOCIATED ANTIGEN"/>
    <property type="match status" value="1"/>
</dbReference>
<dbReference type="Pfam" id="PF10294">
    <property type="entry name" value="Methyltransf_16"/>
    <property type="match status" value="1"/>
</dbReference>
<evidence type="ECO:0000256" key="3">
    <source>
        <dbReference type="SAM" id="MobiDB-lite"/>
    </source>
</evidence>
<dbReference type="GO" id="GO:0005737">
    <property type="term" value="C:cytoplasm"/>
    <property type="evidence" value="ECO:0007669"/>
    <property type="project" value="Ensembl"/>
</dbReference>
<gene>
    <name evidence="5" type="primary">METTL21C</name>
    <name evidence="4" type="ORF">mRhiFer1_010931</name>
</gene>
<dbReference type="GeneID" id="117021779"/>
<dbReference type="RefSeq" id="XP_032961026.1">
    <property type="nucleotide sequence ID" value="XM_033105135.1"/>
</dbReference>
<dbReference type="Gene3D" id="3.40.50.150">
    <property type="entry name" value="Vaccinia Virus protein VP39"/>
    <property type="match status" value="1"/>
</dbReference>
<reference evidence="4 7" key="4">
    <citation type="journal article" date="2020" name="Nature">
        <title>Six reference-quality genomes reveal evolution of bat adaptations.</title>
        <authorList>
            <person name="Jebb D."/>
            <person name="Huang Z."/>
            <person name="Pippel M."/>
            <person name="Hughes G.M."/>
            <person name="Lavrichenko K."/>
            <person name="Devanna P."/>
            <person name="Winkler S."/>
            <person name="Jermiin L.S."/>
            <person name="Skirmuntt E.C."/>
            <person name="Katzourakis A."/>
            <person name="Burkitt-Gray L."/>
            <person name="Ray D.A."/>
            <person name="Sullivan K.A.M."/>
            <person name="Roscito J.G."/>
            <person name="Kirilenko B.M."/>
            <person name="Davalos L.M."/>
            <person name="Corthals A.P."/>
            <person name="Power M.L."/>
            <person name="Jones G."/>
            <person name="Ransome R.D."/>
            <person name="Dechmann D.K.N."/>
            <person name="Locatelli A.G."/>
            <person name="Puechmaille S.J."/>
            <person name="Fedrigo O."/>
            <person name="Jarvis E.D."/>
            <person name="Hiller M."/>
            <person name="Vernes S.C."/>
            <person name="Myers E.W."/>
            <person name="Teeling E.C."/>
        </authorList>
    </citation>
    <scope>NUCLEOTIDE SEQUENCE [LARGE SCALE GENOMIC DNA]</scope>
    <source>
        <strain evidence="4">MRhiFer1</strain>
        <tissue evidence="4">Lung</tissue>
    </source>
</reference>
<evidence type="ECO:0000313" key="4">
    <source>
        <dbReference type="EMBL" id="KAF6376485.1"/>
    </source>
</evidence>
<dbReference type="GO" id="GO:0031072">
    <property type="term" value="F:heat shock protein binding"/>
    <property type="evidence" value="ECO:0007669"/>
    <property type="project" value="Ensembl"/>
</dbReference>
<proteinExistence type="predicted"/>
<evidence type="ECO:0000313" key="5">
    <source>
        <dbReference type="Ensembl" id="ENSRFEP00010010422.1"/>
    </source>
</evidence>
<dbReference type="GO" id="GO:0016279">
    <property type="term" value="F:protein-lysine N-methyltransferase activity"/>
    <property type="evidence" value="ECO:0007669"/>
    <property type="project" value="Ensembl"/>
</dbReference>
<dbReference type="RefSeq" id="XP_032961030.1">
    <property type="nucleotide sequence ID" value="XM_033105139.1"/>
</dbReference>
<dbReference type="InterPro" id="IPR019410">
    <property type="entry name" value="Methyltransf_16"/>
</dbReference>
<dbReference type="GeneTree" id="ENSGT00940000156596"/>
<keyword evidence="4" id="KW-0808">Transferase</keyword>
<dbReference type="CTD" id="196541"/>
<dbReference type="OrthoDB" id="413520at2759"/>
<dbReference type="Proteomes" id="UP000472240">
    <property type="component" value="Chromosome 4"/>
</dbReference>
<dbReference type="OMA" id="QEHYLFA"/>
<dbReference type="EMBL" id="JACAGC010000003">
    <property type="protein sequence ID" value="KAF6376485.1"/>
    <property type="molecule type" value="Genomic_DNA"/>
</dbReference>